<dbReference type="NCBIfam" id="TIGR04366">
    <property type="entry name" value="cupin_WbuC"/>
    <property type="match status" value="1"/>
</dbReference>
<evidence type="ECO:0000259" key="1">
    <source>
        <dbReference type="Pfam" id="PF19480"/>
    </source>
</evidence>
<dbReference type="InterPro" id="IPR014710">
    <property type="entry name" value="RmlC-like_jellyroll"/>
</dbReference>
<dbReference type="KEGG" id="upv:EJN92_15995"/>
<sequence>MNIINQETLSELSQVAAASPRLRKNLNLHASNESRSHRLLNALEPGTYIQPHCHLDAEKDETMIALSGSFGILIFDIDGKVCEKILMTAGQGNLGVTIPTGVFHSMVALEPASVFFESKAGPYVAVADAEKASWAPAEGEPGCAAYLAQMLAHFSAP</sequence>
<name>A0A3Q9BUD2_9BURK</name>
<protein>
    <submittedName>
        <fullName evidence="2">Cupin fold metalloprotein, WbuC family</fullName>
    </submittedName>
</protein>
<dbReference type="Proteomes" id="UP000275663">
    <property type="component" value="Chromosome"/>
</dbReference>
<proteinExistence type="predicted"/>
<dbReference type="AlphaFoldDB" id="A0A3Q9BUD2"/>
<reference evidence="2 3" key="1">
    <citation type="journal article" date="2011" name="Int. J. Syst. Evol. Microbiol.">
        <title>Description of Undibacterium oligocarboniphilum sp. nov., isolated from purified water, and Undibacterium pigrum strain CCUG 49012 as the type strain of Undibacterium parvum sp. nov., and emended descriptions of the genus Undibacterium and the species Undibacterium pigrum.</title>
        <authorList>
            <person name="Eder W."/>
            <person name="Wanner G."/>
            <person name="Ludwig W."/>
            <person name="Busse H.J."/>
            <person name="Ziemke-Kageler F."/>
            <person name="Lang E."/>
        </authorList>
    </citation>
    <scope>NUCLEOTIDE SEQUENCE [LARGE SCALE GENOMIC DNA]</scope>
    <source>
        <strain evidence="2 3">DSM 23061</strain>
    </source>
</reference>
<dbReference type="SUPFAM" id="SSF51182">
    <property type="entry name" value="RmlC-like cupins"/>
    <property type="match status" value="1"/>
</dbReference>
<evidence type="ECO:0000313" key="3">
    <source>
        <dbReference type="Proteomes" id="UP000275663"/>
    </source>
</evidence>
<accession>A0A3Q9BUD2</accession>
<dbReference type="Pfam" id="PF19480">
    <property type="entry name" value="DUF6016"/>
    <property type="match status" value="1"/>
</dbReference>
<dbReference type="Gene3D" id="2.60.120.10">
    <property type="entry name" value="Jelly Rolls"/>
    <property type="match status" value="1"/>
</dbReference>
<dbReference type="OrthoDB" id="981227at2"/>
<organism evidence="2 3">
    <name type="scientific">Undibacterium parvum</name>
    <dbReference type="NCBI Taxonomy" id="401471"/>
    <lineage>
        <taxon>Bacteria</taxon>
        <taxon>Pseudomonadati</taxon>
        <taxon>Pseudomonadota</taxon>
        <taxon>Betaproteobacteria</taxon>
        <taxon>Burkholderiales</taxon>
        <taxon>Oxalobacteraceae</taxon>
        <taxon>Undibacterium</taxon>
    </lineage>
</organism>
<dbReference type="EMBL" id="CP034464">
    <property type="protein sequence ID" value="AZP14620.1"/>
    <property type="molecule type" value="Genomic_DNA"/>
</dbReference>
<keyword evidence="3" id="KW-1185">Reference proteome</keyword>
<feature type="domain" description="Cupin fold metalloprotein WbuC cupin" evidence="1">
    <location>
        <begin position="4"/>
        <end position="86"/>
    </location>
</feature>
<dbReference type="InterPro" id="IPR046058">
    <property type="entry name" value="WbuC_cupin"/>
</dbReference>
<dbReference type="InterPro" id="IPR027565">
    <property type="entry name" value="Cupin_WbuC"/>
</dbReference>
<evidence type="ECO:0000313" key="2">
    <source>
        <dbReference type="EMBL" id="AZP14620.1"/>
    </source>
</evidence>
<gene>
    <name evidence="2" type="ORF">EJN92_15995</name>
</gene>
<dbReference type="InterPro" id="IPR011051">
    <property type="entry name" value="RmlC_Cupin_sf"/>
</dbReference>
<dbReference type="CDD" id="cd07005">
    <property type="entry name" value="cupin_WbuC-like"/>
    <property type="match status" value="1"/>
</dbReference>